<evidence type="ECO:0000313" key="13">
    <source>
        <dbReference type="Proteomes" id="UP000014071"/>
    </source>
</evidence>
<organism evidence="12 13">
    <name type="scientific">Pseudozyma hubeiensis (strain SY62)</name>
    <name type="common">Yeast</name>
    <dbReference type="NCBI Taxonomy" id="1305764"/>
    <lineage>
        <taxon>Eukaryota</taxon>
        <taxon>Fungi</taxon>
        <taxon>Dikarya</taxon>
        <taxon>Basidiomycota</taxon>
        <taxon>Ustilaginomycotina</taxon>
        <taxon>Ustilaginomycetes</taxon>
        <taxon>Ustilaginales</taxon>
        <taxon>Ustilaginaceae</taxon>
        <taxon>Pseudozyma</taxon>
    </lineage>
</organism>
<gene>
    <name evidence="12" type="ORF">PHSY_005507</name>
</gene>
<proteinExistence type="predicted"/>
<dbReference type="eggNOG" id="KOG1082">
    <property type="taxonomic scope" value="Eukaryota"/>
</dbReference>
<dbReference type="GO" id="GO:0042054">
    <property type="term" value="F:histone methyltransferase activity"/>
    <property type="evidence" value="ECO:0007669"/>
    <property type="project" value="InterPro"/>
</dbReference>
<protein>
    <submittedName>
        <fullName evidence="12">Histone-lysine N-methyltransferase</fullName>
    </submittedName>
</protein>
<dbReference type="PROSITE" id="PS50867">
    <property type="entry name" value="PRE_SET"/>
    <property type="match status" value="1"/>
</dbReference>
<sequence>MPLVTTDPLASTSSIGSALPQTNDGQKSAVDKAAEKITFASKIIKDLSILRSDPRYVEQTRSADTGQALQFRLNSMPPRLCPEHEATKLYNFFIAWTQEWERGMTGLAVENRIGASLGDVVPPWDFVWLDEYICDPSVPTLDKVPPVPDVNGHRITDELCVNKGCDCDNDECDPRTCACLRRAAECYPYQESHYQHMFTPPTNTQVPIVPEFAYDRDGRLVNHLPFGTPIFECNSLCSCSSSCPNRVVQKGKSAKLAFFKTEGKGWGIKTLDYLPKGSFVGTYGGELTNDEESERRAKVYEGLLGTTYLQVLDSHIIKVHLTRQIIEKELAERNELDRYRESRSGKRELVRLITHATDLIERYDEYYHYLESHRDEEPGLFEAELSVKEGKQDIASASHLLTRATNNAHNRAQDWAFQQRAKAISRNPALAFQEAPIRPETDFNDPLYDFLSLSAAEQQQARKMRNIRSDMEDAQQVTVDSALWGNHTRFFNHSCDPNIYHVPVYTDNASIMRPLLAFFTYKKVKEGEELCFNYAGGHPEEDKDVGAAAAASSTPLSPAKARGRHKAALTMAGAGADTTATFAAASQEEAAVTSAGKLVIKCRCGAKNCTGRVFA</sequence>
<dbReference type="Gene3D" id="2.170.270.10">
    <property type="entry name" value="SET domain"/>
    <property type="match status" value="2"/>
</dbReference>
<accession>R9P9A0</accession>
<dbReference type="PANTHER" id="PTHR46223">
    <property type="entry name" value="HISTONE-LYSINE N-METHYLTRANSFERASE SUV39H"/>
    <property type="match status" value="1"/>
</dbReference>
<feature type="region of interest" description="Disordered" evidence="8">
    <location>
        <begin position="1"/>
        <end position="27"/>
    </location>
</feature>
<name>R9P9A0_PSEHS</name>
<dbReference type="InterPro" id="IPR003616">
    <property type="entry name" value="Post-SET_dom"/>
</dbReference>
<dbReference type="Proteomes" id="UP000014071">
    <property type="component" value="Unassembled WGS sequence"/>
</dbReference>
<evidence type="ECO:0000256" key="5">
    <source>
        <dbReference type="ARBA" id="ARBA00022691"/>
    </source>
</evidence>
<feature type="domain" description="Pre-SET" evidence="10">
    <location>
        <begin position="163"/>
        <end position="251"/>
    </location>
</feature>
<evidence type="ECO:0000256" key="1">
    <source>
        <dbReference type="ARBA" id="ARBA00004286"/>
    </source>
</evidence>
<dbReference type="SMART" id="SM00317">
    <property type="entry name" value="SET"/>
    <property type="match status" value="1"/>
</dbReference>
<keyword evidence="4 12" id="KW-0808">Transferase</keyword>
<evidence type="ECO:0000256" key="4">
    <source>
        <dbReference type="ARBA" id="ARBA00022679"/>
    </source>
</evidence>
<keyword evidence="7" id="KW-0862">Zinc</keyword>
<dbReference type="GO" id="GO:0005634">
    <property type="term" value="C:nucleus"/>
    <property type="evidence" value="ECO:0007669"/>
    <property type="project" value="InterPro"/>
</dbReference>
<dbReference type="AlphaFoldDB" id="R9P9A0"/>
<dbReference type="HOGENOM" id="CLU_510100_0_0_1"/>
<evidence type="ECO:0000256" key="6">
    <source>
        <dbReference type="ARBA" id="ARBA00022723"/>
    </source>
</evidence>
<dbReference type="Pfam" id="PF05033">
    <property type="entry name" value="Pre-SET"/>
    <property type="match status" value="1"/>
</dbReference>
<evidence type="ECO:0000259" key="9">
    <source>
        <dbReference type="PROSITE" id="PS50280"/>
    </source>
</evidence>
<dbReference type="InterPro" id="IPR001214">
    <property type="entry name" value="SET_dom"/>
</dbReference>
<evidence type="ECO:0000256" key="2">
    <source>
        <dbReference type="ARBA" id="ARBA00022454"/>
    </source>
</evidence>
<dbReference type="EMBL" id="DF238814">
    <property type="protein sequence ID" value="GAC97919.1"/>
    <property type="molecule type" value="Genomic_DNA"/>
</dbReference>
<keyword evidence="3 12" id="KW-0489">Methyltransferase</keyword>
<keyword evidence="6" id="KW-0479">Metal-binding</keyword>
<dbReference type="PROSITE" id="PS50868">
    <property type="entry name" value="POST_SET"/>
    <property type="match status" value="1"/>
</dbReference>
<reference evidence="13" key="1">
    <citation type="journal article" date="2013" name="Genome Announc.">
        <title>Draft genome sequence of the basidiomycetous yeast-like fungus Pseudozyma hubeiensis SY62, which produces an abundant amount of the biosurfactant mannosylerythritol lipids.</title>
        <authorList>
            <person name="Konishi M."/>
            <person name="Hatada Y."/>
            <person name="Horiuchi J."/>
        </authorList>
    </citation>
    <scope>NUCLEOTIDE SEQUENCE [LARGE SCALE GENOMIC DNA]</scope>
    <source>
        <strain evidence="13">SY62</strain>
    </source>
</reference>
<dbReference type="SUPFAM" id="SSF82199">
    <property type="entry name" value="SET domain"/>
    <property type="match status" value="1"/>
</dbReference>
<evidence type="ECO:0000256" key="8">
    <source>
        <dbReference type="SAM" id="MobiDB-lite"/>
    </source>
</evidence>
<keyword evidence="2" id="KW-0158">Chromosome</keyword>
<keyword evidence="13" id="KW-1185">Reference proteome</keyword>
<feature type="domain" description="Post-SET" evidence="11">
    <location>
        <begin position="598"/>
        <end position="614"/>
    </location>
</feature>
<dbReference type="GO" id="GO:0005694">
    <property type="term" value="C:chromosome"/>
    <property type="evidence" value="ECO:0007669"/>
    <property type="project" value="UniProtKB-SubCell"/>
</dbReference>
<dbReference type="PANTHER" id="PTHR46223:SF3">
    <property type="entry name" value="HISTONE-LYSINE N-METHYLTRANSFERASE SET-23"/>
    <property type="match status" value="1"/>
</dbReference>
<evidence type="ECO:0000259" key="11">
    <source>
        <dbReference type="PROSITE" id="PS50868"/>
    </source>
</evidence>
<dbReference type="GO" id="GO:0008270">
    <property type="term" value="F:zinc ion binding"/>
    <property type="evidence" value="ECO:0007669"/>
    <property type="project" value="InterPro"/>
</dbReference>
<dbReference type="InterPro" id="IPR007728">
    <property type="entry name" value="Pre-SET_dom"/>
</dbReference>
<evidence type="ECO:0000259" key="10">
    <source>
        <dbReference type="PROSITE" id="PS50867"/>
    </source>
</evidence>
<dbReference type="InterPro" id="IPR046341">
    <property type="entry name" value="SET_dom_sf"/>
</dbReference>
<dbReference type="STRING" id="1305764.R9P9A0"/>
<dbReference type="GO" id="GO:0032259">
    <property type="term" value="P:methylation"/>
    <property type="evidence" value="ECO:0007669"/>
    <property type="project" value="UniProtKB-KW"/>
</dbReference>
<dbReference type="InterPro" id="IPR050973">
    <property type="entry name" value="H3K9_Histone-Lys_N-MTase"/>
</dbReference>
<dbReference type="PROSITE" id="PS50280">
    <property type="entry name" value="SET"/>
    <property type="match status" value="1"/>
</dbReference>
<feature type="domain" description="SET" evidence="9">
    <location>
        <begin position="254"/>
        <end position="535"/>
    </location>
</feature>
<dbReference type="GeneID" id="24110785"/>
<keyword evidence="5" id="KW-0949">S-adenosyl-L-methionine</keyword>
<evidence type="ECO:0000256" key="3">
    <source>
        <dbReference type="ARBA" id="ARBA00022603"/>
    </source>
</evidence>
<dbReference type="OrthoDB" id="308383at2759"/>
<comment type="subcellular location">
    <subcellularLocation>
        <location evidence="1">Chromosome</location>
    </subcellularLocation>
</comment>
<evidence type="ECO:0000256" key="7">
    <source>
        <dbReference type="ARBA" id="ARBA00022833"/>
    </source>
</evidence>
<feature type="compositionally biased region" description="Polar residues" evidence="8">
    <location>
        <begin position="8"/>
        <end position="26"/>
    </location>
</feature>
<evidence type="ECO:0000313" key="12">
    <source>
        <dbReference type="EMBL" id="GAC97919.1"/>
    </source>
</evidence>
<dbReference type="Pfam" id="PF00856">
    <property type="entry name" value="SET"/>
    <property type="match status" value="1"/>
</dbReference>
<dbReference type="RefSeq" id="XP_012191506.1">
    <property type="nucleotide sequence ID" value="XM_012336116.1"/>
</dbReference>